<dbReference type="EMBL" id="JBEAFC010000011">
    <property type="protein sequence ID" value="KAL1536953.1"/>
    <property type="molecule type" value="Genomic_DNA"/>
</dbReference>
<evidence type="ECO:0000313" key="2">
    <source>
        <dbReference type="Proteomes" id="UP001567538"/>
    </source>
</evidence>
<protein>
    <submittedName>
        <fullName evidence="1">Uncharacterized protein</fullName>
    </submittedName>
</protein>
<sequence>MEIIQFARRRRGYSRLSPKNRGKMQVARLGGGAAKRSWRLRLAPKLRLIRAASPLRLWTKLKNAYVNMMLRLADNSGSSNSTNVFGAKRVPKARDARTAYSNSEFENRLIFEIYKSMVASYELGYTK</sequence>
<proteinExistence type="predicted"/>
<comment type="caution">
    <text evidence="1">The sequence shown here is derived from an EMBL/GenBank/DDBJ whole genome shotgun (WGS) entry which is preliminary data.</text>
</comment>
<reference evidence="1 2" key="1">
    <citation type="submission" date="2024-06" db="EMBL/GenBank/DDBJ databases">
        <title>A chromosome level genome sequence of Diviner's sage (Salvia divinorum).</title>
        <authorList>
            <person name="Ford S.A."/>
            <person name="Ro D.-K."/>
            <person name="Ness R.W."/>
            <person name="Phillips M.A."/>
        </authorList>
    </citation>
    <scope>NUCLEOTIDE SEQUENCE [LARGE SCALE GENOMIC DNA]</scope>
    <source>
        <strain evidence="1">SAF-2024a</strain>
        <tissue evidence="1">Leaf</tissue>
    </source>
</reference>
<gene>
    <name evidence="1" type="ORF">AAHA92_29521</name>
</gene>
<accession>A0ABD1FYM9</accession>
<keyword evidence="2" id="KW-1185">Reference proteome</keyword>
<dbReference type="PANTHER" id="PTHR33702:SF16">
    <property type="match status" value="1"/>
</dbReference>
<dbReference type="Proteomes" id="UP001567538">
    <property type="component" value="Unassembled WGS sequence"/>
</dbReference>
<evidence type="ECO:0000313" key="1">
    <source>
        <dbReference type="EMBL" id="KAL1536953.1"/>
    </source>
</evidence>
<dbReference type="PANTHER" id="PTHR33702">
    <property type="entry name" value="BNAA09G40010D PROTEIN"/>
    <property type="match status" value="1"/>
</dbReference>
<organism evidence="1 2">
    <name type="scientific">Salvia divinorum</name>
    <name type="common">Maria pastora</name>
    <name type="synonym">Diviner's sage</name>
    <dbReference type="NCBI Taxonomy" id="28513"/>
    <lineage>
        <taxon>Eukaryota</taxon>
        <taxon>Viridiplantae</taxon>
        <taxon>Streptophyta</taxon>
        <taxon>Embryophyta</taxon>
        <taxon>Tracheophyta</taxon>
        <taxon>Spermatophyta</taxon>
        <taxon>Magnoliopsida</taxon>
        <taxon>eudicotyledons</taxon>
        <taxon>Gunneridae</taxon>
        <taxon>Pentapetalae</taxon>
        <taxon>asterids</taxon>
        <taxon>lamiids</taxon>
        <taxon>Lamiales</taxon>
        <taxon>Lamiaceae</taxon>
        <taxon>Nepetoideae</taxon>
        <taxon>Mentheae</taxon>
        <taxon>Salviinae</taxon>
        <taxon>Salvia</taxon>
        <taxon>Salvia subgen. Calosphace</taxon>
    </lineage>
</organism>
<name>A0ABD1FYM9_SALDI</name>
<dbReference type="AlphaFoldDB" id="A0ABD1FYM9"/>